<proteinExistence type="predicted"/>
<dbReference type="GO" id="GO:0016020">
    <property type="term" value="C:membrane"/>
    <property type="evidence" value="ECO:0007669"/>
    <property type="project" value="UniProtKB-SubCell"/>
</dbReference>
<gene>
    <name evidence="7" type="ORF">E6W36_07785</name>
</gene>
<sequence>MRLSAGVRARLLQEARLGARYFGASLAATLLDIALFQLWIGHGAAAGIAAAIGYTSGLLLHYLLSRLAFASTRRGTAQIGELAGFVTTGVFGLALTTLGVQALALTGAPPLLAKFAMIPVNFCALYLLRRRLVFQRA</sequence>
<feature type="transmembrane region" description="Helical" evidence="5">
    <location>
        <begin position="46"/>
        <end position="64"/>
    </location>
</feature>
<dbReference type="KEGG" id="hgn:E6W36_07785"/>
<evidence type="ECO:0000256" key="5">
    <source>
        <dbReference type="SAM" id="Phobius"/>
    </source>
</evidence>
<organism evidence="7 8">
    <name type="scientific">Hankyongella ginsenosidimutans</name>
    <dbReference type="NCBI Taxonomy" id="1763828"/>
    <lineage>
        <taxon>Bacteria</taxon>
        <taxon>Pseudomonadati</taxon>
        <taxon>Pseudomonadota</taxon>
        <taxon>Alphaproteobacteria</taxon>
        <taxon>Sphingomonadales</taxon>
        <taxon>Sphingomonadaceae</taxon>
        <taxon>Hankyongella</taxon>
    </lineage>
</organism>
<keyword evidence="8" id="KW-1185">Reference proteome</keyword>
<evidence type="ECO:0000256" key="2">
    <source>
        <dbReference type="ARBA" id="ARBA00022692"/>
    </source>
</evidence>
<evidence type="ECO:0000256" key="4">
    <source>
        <dbReference type="ARBA" id="ARBA00023136"/>
    </source>
</evidence>
<evidence type="ECO:0000259" key="6">
    <source>
        <dbReference type="Pfam" id="PF04138"/>
    </source>
</evidence>
<dbReference type="InterPro" id="IPR007267">
    <property type="entry name" value="GtrA_DPMS_TM"/>
</dbReference>
<feature type="transmembrane region" description="Helical" evidence="5">
    <location>
        <begin position="21"/>
        <end position="40"/>
    </location>
</feature>
<feature type="transmembrane region" description="Helical" evidence="5">
    <location>
        <begin position="85"/>
        <end position="105"/>
    </location>
</feature>
<keyword evidence="4 5" id="KW-0472">Membrane</keyword>
<dbReference type="Proteomes" id="UP000298714">
    <property type="component" value="Chromosome"/>
</dbReference>
<reference evidence="8" key="1">
    <citation type="submission" date="2019-04" db="EMBL/GenBank/DDBJ databases">
        <title>Complete genome sequence of Sphingomonas sp. W1-2-3.</title>
        <authorList>
            <person name="Im W.T."/>
        </authorList>
    </citation>
    <scope>NUCLEOTIDE SEQUENCE [LARGE SCALE GENOMIC DNA]</scope>
    <source>
        <strain evidence="8">W1-2-3</strain>
    </source>
</reference>
<dbReference type="GO" id="GO:0000271">
    <property type="term" value="P:polysaccharide biosynthetic process"/>
    <property type="evidence" value="ECO:0007669"/>
    <property type="project" value="InterPro"/>
</dbReference>
<protein>
    <recommendedName>
        <fullName evidence="6">GtrA/DPMS transmembrane domain-containing protein</fullName>
    </recommendedName>
</protein>
<dbReference type="EMBL" id="CP039704">
    <property type="protein sequence ID" value="QCI79476.1"/>
    <property type="molecule type" value="Genomic_DNA"/>
</dbReference>
<name>A0A4D7CBE9_9SPHN</name>
<feature type="transmembrane region" description="Helical" evidence="5">
    <location>
        <begin position="111"/>
        <end position="128"/>
    </location>
</feature>
<keyword evidence="3 5" id="KW-1133">Transmembrane helix</keyword>
<evidence type="ECO:0000256" key="3">
    <source>
        <dbReference type="ARBA" id="ARBA00022989"/>
    </source>
</evidence>
<keyword evidence="2 5" id="KW-0812">Transmembrane</keyword>
<comment type="subcellular location">
    <subcellularLocation>
        <location evidence="1">Membrane</location>
        <topology evidence="1">Multi-pass membrane protein</topology>
    </subcellularLocation>
</comment>
<evidence type="ECO:0000313" key="8">
    <source>
        <dbReference type="Proteomes" id="UP000298714"/>
    </source>
</evidence>
<feature type="domain" description="GtrA/DPMS transmembrane" evidence="6">
    <location>
        <begin position="20"/>
        <end position="134"/>
    </location>
</feature>
<evidence type="ECO:0000256" key="1">
    <source>
        <dbReference type="ARBA" id="ARBA00004141"/>
    </source>
</evidence>
<dbReference type="AlphaFoldDB" id="A0A4D7CBE9"/>
<dbReference type="Pfam" id="PF04138">
    <property type="entry name" value="GtrA_DPMS_TM"/>
    <property type="match status" value="1"/>
</dbReference>
<evidence type="ECO:0000313" key="7">
    <source>
        <dbReference type="EMBL" id="QCI79476.1"/>
    </source>
</evidence>
<accession>A0A4D7CBE9</accession>